<keyword evidence="12" id="KW-1133">Transmembrane helix</keyword>
<feature type="transmembrane region" description="Helical" evidence="12">
    <location>
        <begin position="466"/>
        <end position="487"/>
    </location>
</feature>
<dbReference type="InterPro" id="IPR000511">
    <property type="entry name" value="Holocyt_c/c1_synthase"/>
</dbReference>
<evidence type="ECO:0000256" key="10">
    <source>
        <dbReference type="ARBA" id="ARBA00023239"/>
    </source>
</evidence>
<dbReference type="Proteomes" id="UP001209570">
    <property type="component" value="Unassembled WGS sequence"/>
</dbReference>
<evidence type="ECO:0000256" key="5">
    <source>
        <dbReference type="ARBA" id="ARBA00022723"/>
    </source>
</evidence>
<dbReference type="EMBL" id="JAKCXM010000038">
    <property type="protein sequence ID" value="KAJ0405929.1"/>
    <property type="molecule type" value="Genomic_DNA"/>
</dbReference>
<evidence type="ECO:0000256" key="12">
    <source>
        <dbReference type="SAM" id="Phobius"/>
    </source>
</evidence>
<dbReference type="PANTHER" id="PTHR33802">
    <property type="entry name" value="SI:CH211-161H7.5-RELATED"/>
    <property type="match status" value="1"/>
</dbReference>
<evidence type="ECO:0000256" key="4">
    <source>
        <dbReference type="ARBA" id="ARBA00022617"/>
    </source>
</evidence>
<sequence length="841" mass="92660">MPSSATIADAMPWVNAAVVTVMLVASASTSSPPSHSVWPNNTPEIPIAPAPYAFLIWLVIFTLTAVHAIVDCFFPLYSVYKTADNPTFLRICFAVSWTLNMLWGVLNNRWLWINVATVDLLISLLAVAPIYLFLTRESLDSRVPSSWRRYVASALAIRMYFAWMCAAVVLCFTMTLQDFHGAYLPFGVYAMMLILLVVVALVGVMYGNDPVIGLVVVWALVGLAVKKSTLPGDTQTTLEWLQAAAVVAAPVVGVMIVISLFHRYVADRLGRHNDSRLNAGDLEMMKPLGAFQQPIGYGAAATESREHGLRPAVNIAYAKYFVLRAREYETLISPASFAFTIWILIYALEVVLVLTDLLYPDSSFYADATQPTQLRATFALTCVLNIAWLILYVKRHVVAATVMIFLLWLALLVLYVYSVNDRNSRAAFDWKLYVCSELPIAMYFAWVTMLGFVHLAIALQDSRHAFLAVATYVTHLTTVTVLALLAILYAQDAIFGLVAIWYLIAVSTKHVKLPADLQAGDMAVRACAGEAAGILGAVLVVTFLAMFLLDRATEETKMTVEVNAAAAAGCPHHHPTSAPAGAAKPSGVGASAPQEKPENCGFGAQMMTIAQHAASGGAWEVTTDRSTVRGLSSSRQTSSIPKGEYTPAHQTGTQAHWEYPSEEMYFKAMQRKGWDPDAAQMKTIVAIHNTVNEQTWHEVLKWEAMHASPSAKVPTLKRFIGKPRDYSPKARIMNMLGWSVLPFDRHDWIVEREDGTEVRYVIDFYSGQPEPGKPLSVYLDVRPALDSVDGFLDRLRWQFTDKIQPLLPFRGVFMGKDAAERSDSAAASTDGRSAVIPRKDA</sequence>
<dbReference type="GO" id="GO:0004408">
    <property type="term" value="F:holocytochrome-c synthase activity"/>
    <property type="evidence" value="ECO:0007669"/>
    <property type="project" value="UniProtKB-EC"/>
</dbReference>
<feature type="transmembrane region" description="Helical" evidence="12">
    <location>
        <begin position="112"/>
        <end position="134"/>
    </location>
</feature>
<dbReference type="Pfam" id="PF01265">
    <property type="entry name" value="Cyto_heme_lyase"/>
    <property type="match status" value="1"/>
</dbReference>
<feature type="transmembrane region" description="Helical" evidence="12">
    <location>
        <begin position="88"/>
        <end position="106"/>
    </location>
</feature>
<evidence type="ECO:0000256" key="1">
    <source>
        <dbReference type="ARBA" id="ARBA00004273"/>
    </source>
</evidence>
<keyword evidence="9 12" id="KW-0472">Membrane</keyword>
<feature type="transmembrane region" description="Helical" evidence="12">
    <location>
        <begin position="523"/>
        <end position="549"/>
    </location>
</feature>
<accession>A0AAD5QBA3</accession>
<dbReference type="PROSITE" id="PS00822">
    <property type="entry name" value="CYTO_HEME_LYASE_2"/>
    <property type="match status" value="1"/>
</dbReference>
<evidence type="ECO:0000256" key="11">
    <source>
        <dbReference type="SAM" id="MobiDB-lite"/>
    </source>
</evidence>
<feature type="transmembrane region" description="Helical" evidence="12">
    <location>
        <begin position="211"/>
        <end position="228"/>
    </location>
</feature>
<keyword evidence="4" id="KW-0349">Heme</keyword>
<feature type="compositionally biased region" description="Polar residues" evidence="11">
    <location>
        <begin position="629"/>
        <end position="640"/>
    </location>
</feature>
<evidence type="ECO:0000256" key="2">
    <source>
        <dbReference type="ARBA" id="ARBA00007255"/>
    </source>
</evidence>
<feature type="transmembrane region" description="Helical" evidence="12">
    <location>
        <begin position="240"/>
        <end position="261"/>
    </location>
</feature>
<feature type="transmembrane region" description="Helical" evidence="12">
    <location>
        <begin position="155"/>
        <end position="176"/>
    </location>
</feature>
<comment type="similarity">
    <text evidence="2">Belongs to the cytochrome c-type heme lyase family.</text>
</comment>
<keyword evidence="5" id="KW-0479">Metal-binding</keyword>
<feature type="region of interest" description="Disordered" evidence="11">
    <location>
        <begin position="570"/>
        <end position="599"/>
    </location>
</feature>
<keyword evidence="6" id="KW-0999">Mitochondrion inner membrane</keyword>
<dbReference type="EC" id="4.4.1.17" evidence="3"/>
<gene>
    <name evidence="13" type="ORF">P43SY_005495</name>
</gene>
<dbReference type="InterPro" id="IPR038330">
    <property type="entry name" value="TspO/MBR-related_sf"/>
</dbReference>
<keyword evidence="8" id="KW-0496">Mitochondrion</keyword>
<dbReference type="AlphaFoldDB" id="A0AAD5QBA3"/>
<organism evidence="13 14">
    <name type="scientific">Pythium insidiosum</name>
    <name type="common">Pythiosis disease agent</name>
    <dbReference type="NCBI Taxonomy" id="114742"/>
    <lineage>
        <taxon>Eukaryota</taxon>
        <taxon>Sar</taxon>
        <taxon>Stramenopiles</taxon>
        <taxon>Oomycota</taxon>
        <taxon>Peronosporomycetes</taxon>
        <taxon>Pythiales</taxon>
        <taxon>Pythiaceae</taxon>
        <taxon>Pythium</taxon>
    </lineage>
</organism>
<feature type="transmembrane region" description="Helical" evidence="12">
    <location>
        <begin position="438"/>
        <end position="459"/>
    </location>
</feature>
<reference evidence="13" key="1">
    <citation type="submission" date="2021-12" db="EMBL/GenBank/DDBJ databases">
        <title>Prjna785345.</title>
        <authorList>
            <person name="Rujirawat T."/>
            <person name="Krajaejun T."/>
        </authorList>
    </citation>
    <scope>NUCLEOTIDE SEQUENCE</scope>
    <source>
        <strain evidence="13">Pi057C3</strain>
    </source>
</reference>
<evidence type="ECO:0000256" key="3">
    <source>
        <dbReference type="ARBA" id="ARBA00012218"/>
    </source>
</evidence>
<dbReference type="GO" id="GO:0005743">
    <property type="term" value="C:mitochondrial inner membrane"/>
    <property type="evidence" value="ECO:0007669"/>
    <property type="project" value="UniProtKB-SubCell"/>
</dbReference>
<proteinExistence type="inferred from homology"/>
<evidence type="ECO:0000256" key="8">
    <source>
        <dbReference type="ARBA" id="ARBA00023128"/>
    </source>
</evidence>
<feature type="transmembrane region" description="Helical" evidence="12">
    <location>
        <begin position="374"/>
        <end position="391"/>
    </location>
</feature>
<feature type="transmembrane region" description="Helical" evidence="12">
    <location>
        <begin position="398"/>
        <end position="418"/>
    </location>
</feature>
<feature type="transmembrane region" description="Helical" evidence="12">
    <location>
        <begin position="493"/>
        <end position="511"/>
    </location>
</feature>
<keyword evidence="12" id="KW-0812">Transmembrane</keyword>
<feature type="transmembrane region" description="Helical" evidence="12">
    <location>
        <begin position="52"/>
        <end position="76"/>
    </location>
</feature>
<comment type="caution">
    <text evidence="13">The sequence shown here is derived from an EMBL/GenBank/DDBJ whole genome shotgun (WGS) entry which is preliminary data.</text>
</comment>
<protein>
    <recommendedName>
        <fullName evidence="3">holocytochrome-c synthase</fullName>
        <ecNumber evidence="3">4.4.1.17</ecNumber>
    </recommendedName>
</protein>
<keyword evidence="10" id="KW-0456">Lyase</keyword>
<name>A0AAD5QBA3_PYTIN</name>
<feature type="region of interest" description="Disordered" evidence="11">
    <location>
        <begin position="620"/>
        <end position="651"/>
    </location>
</feature>
<evidence type="ECO:0000313" key="13">
    <source>
        <dbReference type="EMBL" id="KAJ0405929.1"/>
    </source>
</evidence>
<dbReference type="PANTHER" id="PTHR33802:SF2">
    <property type="entry name" value="EF-HAND DOMAIN-CONTAINING PROTEIN"/>
    <property type="match status" value="1"/>
</dbReference>
<evidence type="ECO:0000256" key="6">
    <source>
        <dbReference type="ARBA" id="ARBA00022792"/>
    </source>
</evidence>
<dbReference type="GO" id="GO:0046872">
    <property type="term" value="F:metal ion binding"/>
    <property type="evidence" value="ECO:0007669"/>
    <property type="project" value="UniProtKB-KW"/>
</dbReference>
<keyword evidence="7" id="KW-0408">Iron</keyword>
<evidence type="ECO:0000256" key="7">
    <source>
        <dbReference type="ARBA" id="ARBA00023004"/>
    </source>
</evidence>
<keyword evidence="14" id="KW-1185">Reference proteome</keyword>
<feature type="transmembrane region" description="Helical" evidence="12">
    <location>
        <begin position="182"/>
        <end position="204"/>
    </location>
</feature>
<feature type="region of interest" description="Disordered" evidence="11">
    <location>
        <begin position="820"/>
        <end position="841"/>
    </location>
</feature>
<dbReference type="Gene3D" id="1.20.1260.100">
    <property type="entry name" value="TspO/MBR protein"/>
    <property type="match status" value="1"/>
</dbReference>
<feature type="transmembrane region" description="Helical" evidence="12">
    <location>
        <begin position="331"/>
        <end position="354"/>
    </location>
</feature>
<evidence type="ECO:0000256" key="9">
    <source>
        <dbReference type="ARBA" id="ARBA00023136"/>
    </source>
</evidence>
<evidence type="ECO:0000313" key="14">
    <source>
        <dbReference type="Proteomes" id="UP001209570"/>
    </source>
</evidence>
<comment type="subcellular location">
    <subcellularLocation>
        <location evidence="1">Mitochondrion inner membrane</location>
    </subcellularLocation>
</comment>